<dbReference type="InterPro" id="IPR049326">
    <property type="entry name" value="Rhodopsin_dom_fungi"/>
</dbReference>
<feature type="transmembrane region" description="Helical" evidence="15">
    <location>
        <begin position="246"/>
        <end position="267"/>
    </location>
</feature>
<evidence type="ECO:0000256" key="6">
    <source>
        <dbReference type="ARBA" id="ARBA00022622"/>
    </source>
</evidence>
<sequence length="958" mass="104255">MAELSSLGPDSSRRISHTRDRGTGSHHEDETEPTQNINEPGIDYPEGMKLWLIMLSVTAVLVLSSVDMNIVATAVPSITDHFHTVAHIGWYSSAFRLCVCAFQFIFGKACRLFSVKRVFLLANAISIAGSILSGAAATSTMLVVGRAVSGLGAAGLFAGCFVIVVQSTPLRQRPMFLGIMGAAEGLATIAAPLLGGALQTLSWRWCFYVNAPIGSITFLVCMMCLPDTQKPIEIVRLTLREKVVQLDLVSNVLLLPALTSLFLAFSWAGTKYSWTSGEVIGPLVTFAILSIAFILNQLRQGETGALPPRLMKHRSVVAGFIFMFCINSTGVVLEYYLPTYYQLVRGYTPVKSGYMILPIIIAATIGSLIHGAGTSVFGYYTPFMILASVIMPIAIGLITTFEIDTSMDRLVSYTALSGLAYGIGFIGPQTAVQTVLPAEDVPLGLSIMLFAQSFGPAVTVPIAQVLFTNQLSTNLEGLAPGLSHRNISNSGLSEMVASVPASDTIAVLVAVNKSLNQTFYFITGLASVAIVGTTTEPSVFSDIHGSSCHMAVSKLTAIIIITFLGGSIAETPEIETLPACGVNCLRDIFLRPQFVHQTQQQLCDNTEFIISIGTCLRENCNGTEKQAFLDAASKKCVIPAQDATVALRASSLVIFGSALGAYILRLISKCIYKSEWGADDTFMSLAAFLIIPLIVLLQLMVSEGIGRDLRTLKDEQIVFCFQMFFFQQVTYFIVLGLVKASVLVFYLRIFPDHKFRIAVWVTQFVNLSSAGLYVILILLQKNPISLNWTGLYKPNHHGDVLNDKLLYLTHGIISMALDIWMVILPFTQVYHLGIKLRKKIGVLAMFSCGILLVGTSIIRFYYLVKYQVARDAEEAVKAVMWANIELCMGVVVGCMPNIRQLTRRAHRFIISRSGHSNMDPEQNSGIFRQRSLAYISNETTVVAGEEKGTGATASSFST</sequence>
<feature type="transmembrane region" description="Helical" evidence="15">
    <location>
        <begin position="842"/>
        <end position="862"/>
    </location>
</feature>
<evidence type="ECO:0000256" key="15">
    <source>
        <dbReference type="SAM" id="Phobius"/>
    </source>
</evidence>
<feature type="compositionally biased region" description="Basic and acidic residues" evidence="14">
    <location>
        <begin position="11"/>
        <end position="29"/>
    </location>
</feature>
<feature type="transmembrane region" description="Helical" evidence="15">
    <location>
        <begin position="50"/>
        <end position="76"/>
    </location>
</feature>
<proteinExistence type="inferred from homology"/>
<evidence type="ECO:0000256" key="5">
    <source>
        <dbReference type="ARBA" id="ARBA00022525"/>
    </source>
</evidence>
<comment type="caution">
    <text evidence="17">The sequence shown here is derived from an EMBL/GenBank/DDBJ whole genome shotgun (WGS) entry which is preliminary data.</text>
</comment>
<feature type="transmembrane region" description="Helical" evidence="15">
    <location>
        <begin position="878"/>
        <end position="898"/>
    </location>
</feature>
<feature type="transmembrane region" description="Helical" evidence="15">
    <location>
        <begin position="143"/>
        <end position="164"/>
    </location>
</feature>
<dbReference type="InterPro" id="IPR020846">
    <property type="entry name" value="MFS_dom"/>
</dbReference>
<evidence type="ECO:0000256" key="13">
    <source>
        <dbReference type="ARBA" id="ARBA00023288"/>
    </source>
</evidence>
<dbReference type="CDD" id="cd17502">
    <property type="entry name" value="MFS_Azr1_MDR_like"/>
    <property type="match status" value="1"/>
</dbReference>
<accession>A0A9N8RL05</accession>
<evidence type="ECO:0000256" key="9">
    <source>
        <dbReference type="ARBA" id="ARBA00022989"/>
    </source>
</evidence>
<dbReference type="GO" id="GO:0005886">
    <property type="term" value="C:plasma membrane"/>
    <property type="evidence" value="ECO:0007669"/>
    <property type="project" value="TreeGrafter"/>
</dbReference>
<keyword evidence="12" id="KW-0325">Glycoprotein</keyword>
<dbReference type="SUPFAM" id="SSF103473">
    <property type="entry name" value="MFS general substrate transporter"/>
    <property type="match status" value="1"/>
</dbReference>
<keyword evidence="11" id="KW-1015">Disulfide bond</keyword>
<evidence type="ECO:0000259" key="16">
    <source>
        <dbReference type="PROSITE" id="PS50850"/>
    </source>
</evidence>
<feature type="region of interest" description="Disordered" evidence="14">
    <location>
        <begin position="1"/>
        <end position="40"/>
    </location>
</feature>
<evidence type="ECO:0000313" key="17">
    <source>
        <dbReference type="EMBL" id="CAG2000527.1"/>
    </source>
</evidence>
<feature type="transmembrane region" description="Helical" evidence="15">
    <location>
        <begin position="279"/>
        <end position="295"/>
    </location>
</feature>
<dbReference type="PRINTS" id="PR01035">
    <property type="entry name" value="TCRTETA"/>
</dbReference>
<keyword evidence="9 15" id="KW-1133">Transmembrane helix</keyword>
<keyword evidence="7 15" id="KW-0812">Transmembrane</keyword>
<evidence type="ECO:0000256" key="12">
    <source>
        <dbReference type="ARBA" id="ARBA00023180"/>
    </source>
</evidence>
<dbReference type="InterPro" id="IPR036259">
    <property type="entry name" value="MFS_trans_sf"/>
</dbReference>
<keyword evidence="13" id="KW-0449">Lipoprotein</keyword>
<name>A0A9N8RL05_GIBZA</name>
<feature type="transmembrane region" description="Helical" evidence="15">
    <location>
        <begin position="725"/>
        <end position="747"/>
    </location>
</feature>
<evidence type="ECO:0000256" key="4">
    <source>
        <dbReference type="ARBA" id="ARBA00010031"/>
    </source>
</evidence>
<dbReference type="Pfam" id="PF20684">
    <property type="entry name" value="Fung_rhodopsin"/>
    <property type="match status" value="1"/>
</dbReference>
<dbReference type="PROSITE" id="PS50850">
    <property type="entry name" value="MFS"/>
    <property type="match status" value="1"/>
</dbReference>
<feature type="transmembrane region" description="Helical" evidence="15">
    <location>
        <begin position="352"/>
        <end position="372"/>
    </location>
</feature>
<comment type="subcellular location">
    <subcellularLocation>
        <location evidence="2">Membrane</location>
        <topology evidence="2">Lipid-anchor</topology>
        <topology evidence="2">GPI-anchor</topology>
    </subcellularLocation>
    <subcellularLocation>
        <location evidence="1">Membrane</location>
        <topology evidence="1">Multi-pass membrane protein</topology>
    </subcellularLocation>
    <subcellularLocation>
        <location evidence="3">Secreted</location>
    </subcellularLocation>
</comment>
<evidence type="ECO:0000313" key="18">
    <source>
        <dbReference type="Proteomes" id="UP000746612"/>
    </source>
</evidence>
<dbReference type="InterPro" id="IPR001958">
    <property type="entry name" value="Tet-R_TetA/multi-R_MdtG-like"/>
</dbReference>
<dbReference type="EMBL" id="CAJPIJ010000165">
    <property type="protein sequence ID" value="CAG2000527.1"/>
    <property type="molecule type" value="Genomic_DNA"/>
</dbReference>
<evidence type="ECO:0000256" key="2">
    <source>
        <dbReference type="ARBA" id="ARBA00004589"/>
    </source>
</evidence>
<dbReference type="Pfam" id="PF05730">
    <property type="entry name" value="CFEM"/>
    <property type="match status" value="1"/>
</dbReference>
<feature type="transmembrane region" description="Helical" evidence="15">
    <location>
        <begin position="685"/>
        <end position="705"/>
    </location>
</feature>
<feature type="transmembrane region" description="Helical" evidence="15">
    <location>
        <begin position="805"/>
        <end position="830"/>
    </location>
</feature>
<dbReference type="GO" id="GO:0005576">
    <property type="term" value="C:extracellular region"/>
    <property type="evidence" value="ECO:0007669"/>
    <property type="project" value="UniProtKB-SubCell"/>
</dbReference>
<evidence type="ECO:0000256" key="10">
    <source>
        <dbReference type="ARBA" id="ARBA00023136"/>
    </source>
</evidence>
<keyword evidence="6" id="KW-0336">GPI-anchor</keyword>
<feature type="transmembrane region" description="Helical" evidence="15">
    <location>
        <begin position="118"/>
        <end position="137"/>
    </location>
</feature>
<dbReference type="PANTHER" id="PTHR23501:SF198">
    <property type="entry name" value="AZOLE RESISTANCE PROTEIN 1-RELATED"/>
    <property type="match status" value="1"/>
</dbReference>
<evidence type="ECO:0000256" key="1">
    <source>
        <dbReference type="ARBA" id="ARBA00004141"/>
    </source>
</evidence>
<feature type="domain" description="Major facilitator superfamily (MFS) profile" evidence="16">
    <location>
        <begin position="53"/>
        <end position="541"/>
    </location>
</feature>
<comment type="similarity">
    <text evidence="4">Belongs to the RBT5 family.</text>
</comment>
<feature type="transmembrane region" description="Helical" evidence="15">
    <location>
        <begin position="759"/>
        <end position="779"/>
    </location>
</feature>
<evidence type="ECO:0000256" key="8">
    <source>
        <dbReference type="ARBA" id="ARBA00022729"/>
    </source>
</evidence>
<keyword evidence="5" id="KW-0964">Secreted</keyword>
<evidence type="ECO:0000256" key="11">
    <source>
        <dbReference type="ARBA" id="ARBA00023157"/>
    </source>
</evidence>
<organism evidence="17 18">
    <name type="scientific">Gibberella zeae</name>
    <name type="common">Wheat head blight fungus</name>
    <name type="synonym">Fusarium graminearum</name>
    <dbReference type="NCBI Taxonomy" id="5518"/>
    <lineage>
        <taxon>Eukaryota</taxon>
        <taxon>Fungi</taxon>
        <taxon>Dikarya</taxon>
        <taxon>Ascomycota</taxon>
        <taxon>Pezizomycotina</taxon>
        <taxon>Sordariomycetes</taxon>
        <taxon>Hypocreomycetidae</taxon>
        <taxon>Hypocreales</taxon>
        <taxon>Nectriaceae</taxon>
        <taxon>Fusarium</taxon>
    </lineage>
</organism>
<feature type="transmembrane region" description="Helical" evidence="15">
    <location>
        <begin position="207"/>
        <end position="225"/>
    </location>
</feature>
<dbReference type="AlphaFoldDB" id="A0A9N8RL05"/>
<dbReference type="GO" id="GO:0098552">
    <property type="term" value="C:side of membrane"/>
    <property type="evidence" value="ECO:0007669"/>
    <property type="project" value="UniProtKB-KW"/>
</dbReference>
<evidence type="ECO:0000256" key="3">
    <source>
        <dbReference type="ARBA" id="ARBA00004613"/>
    </source>
</evidence>
<dbReference type="GO" id="GO:0022857">
    <property type="term" value="F:transmembrane transporter activity"/>
    <property type="evidence" value="ECO:0007669"/>
    <property type="project" value="InterPro"/>
</dbReference>
<dbReference type="Gene3D" id="1.20.1250.20">
    <property type="entry name" value="MFS general substrate transporter like domains"/>
    <property type="match status" value="1"/>
</dbReference>
<keyword evidence="10 15" id="KW-0472">Membrane</keyword>
<evidence type="ECO:0000256" key="14">
    <source>
        <dbReference type="SAM" id="MobiDB-lite"/>
    </source>
</evidence>
<feature type="transmembrane region" description="Helical" evidence="15">
    <location>
        <begin position="379"/>
        <end position="401"/>
    </location>
</feature>
<feature type="transmembrane region" description="Helical" evidence="15">
    <location>
        <begin position="645"/>
        <end position="664"/>
    </location>
</feature>
<protein>
    <recommendedName>
        <fullName evidence="16">Major facilitator superfamily (MFS) profile domain-containing protein</fullName>
    </recommendedName>
</protein>
<dbReference type="PANTHER" id="PTHR23501">
    <property type="entry name" value="MAJOR FACILITATOR SUPERFAMILY"/>
    <property type="match status" value="1"/>
</dbReference>
<dbReference type="Proteomes" id="UP000746612">
    <property type="component" value="Unassembled WGS sequence"/>
</dbReference>
<feature type="transmembrane region" description="Helical" evidence="15">
    <location>
        <begin position="176"/>
        <end position="195"/>
    </location>
</feature>
<dbReference type="InterPro" id="IPR008427">
    <property type="entry name" value="Extracellular_membr_CFEM_dom"/>
</dbReference>
<feature type="transmembrane region" description="Helical" evidence="15">
    <location>
        <begin position="316"/>
        <end position="337"/>
    </location>
</feature>
<keyword evidence="8" id="KW-0732">Signal</keyword>
<dbReference type="InterPro" id="IPR011701">
    <property type="entry name" value="MFS"/>
</dbReference>
<evidence type="ECO:0000256" key="7">
    <source>
        <dbReference type="ARBA" id="ARBA00022692"/>
    </source>
</evidence>
<feature type="transmembrane region" description="Helical" evidence="15">
    <location>
        <begin position="88"/>
        <end position="106"/>
    </location>
</feature>
<reference evidence="17" key="1">
    <citation type="submission" date="2021-03" db="EMBL/GenBank/DDBJ databases">
        <authorList>
            <person name="Alouane T."/>
            <person name="Langin T."/>
            <person name="Bonhomme L."/>
        </authorList>
    </citation>
    <scope>NUCLEOTIDE SEQUENCE</scope>
    <source>
        <strain evidence="17">MDC_Fg202</strain>
    </source>
</reference>
<gene>
    <name evidence="17" type="ORF">MDCFG202_LOCUS462626</name>
</gene>
<dbReference type="Pfam" id="PF07690">
    <property type="entry name" value="MFS_1"/>
    <property type="match status" value="1"/>
</dbReference>